<dbReference type="HOGENOM" id="CLU_954911_0_0_1"/>
<dbReference type="InParanoid" id="A0A067QD23"/>
<organism evidence="1 2">
    <name type="scientific">Jaapia argillacea MUCL 33604</name>
    <dbReference type="NCBI Taxonomy" id="933084"/>
    <lineage>
        <taxon>Eukaryota</taxon>
        <taxon>Fungi</taxon>
        <taxon>Dikarya</taxon>
        <taxon>Basidiomycota</taxon>
        <taxon>Agaricomycotina</taxon>
        <taxon>Agaricomycetes</taxon>
        <taxon>Agaricomycetidae</taxon>
        <taxon>Jaapiales</taxon>
        <taxon>Jaapiaceae</taxon>
        <taxon>Jaapia</taxon>
    </lineage>
</organism>
<dbReference type="Gene3D" id="3.70.10.10">
    <property type="match status" value="1"/>
</dbReference>
<evidence type="ECO:0000313" key="2">
    <source>
        <dbReference type="Proteomes" id="UP000027265"/>
    </source>
</evidence>
<dbReference type="GO" id="GO:0030896">
    <property type="term" value="C:checkpoint clamp complex"/>
    <property type="evidence" value="ECO:0007669"/>
    <property type="project" value="InterPro"/>
</dbReference>
<feature type="non-terminal residue" evidence="1">
    <location>
        <position position="1"/>
    </location>
</feature>
<dbReference type="GO" id="GO:0031573">
    <property type="term" value="P:mitotic intra-S DNA damage checkpoint signaling"/>
    <property type="evidence" value="ECO:0007669"/>
    <property type="project" value="TreeGrafter"/>
</dbReference>
<proteinExistence type="predicted"/>
<dbReference type="PANTHER" id="PTHR15237">
    <property type="entry name" value="DNA REPAIR PROTEIN RAD9"/>
    <property type="match status" value="1"/>
</dbReference>
<dbReference type="GO" id="GO:0000076">
    <property type="term" value="P:DNA replication checkpoint signaling"/>
    <property type="evidence" value="ECO:0007669"/>
    <property type="project" value="TreeGrafter"/>
</dbReference>
<evidence type="ECO:0008006" key="3">
    <source>
        <dbReference type="Google" id="ProtNLM"/>
    </source>
</evidence>
<dbReference type="AlphaFoldDB" id="A0A067QD23"/>
<evidence type="ECO:0000313" key="1">
    <source>
        <dbReference type="EMBL" id="KDQ61407.1"/>
    </source>
</evidence>
<dbReference type="InterPro" id="IPR046938">
    <property type="entry name" value="DNA_clamp_sf"/>
</dbReference>
<dbReference type="Pfam" id="PF04139">
    <property type="entry name" value="Rad9"/>
    <property type="match status" value="1"/>
</dbReference>
<keyword evidence="2" id="KW-1185">Reference proteome</keyword>
<protein>
    <recommendedName>
        <fullName evidence="3">Checkpoint protein</fullName>
    </recommendedName>
</protein>
<dbReference type="STRING" id="933084.A0A067QD23"/>
<dbReference type="PANTHER" id="PTHR15237:SF0">
    <property type="entry name" value="CELL CYCLE CHECKPOINT CONTROL PROTEIN"/>
    <property type="match status" value="1"/>
</dbReference>
<name>A0A067QD23_9AGAM</name>
<dbReference type="FunCoup" id="A0A067QD23">
    <property type="interactions" value="343"/>
</dbReference>
<dbReference type="EMBL" id="KL197712">
    <property type="protein sequence ID" value="KDQ61407.1"/>
    <property type="molecule type" value="Genomic_DNA"/>
</dbReference>
<dbReference type="Proteomes" id="UP000027265">
    <property type="component" value="Unassembled WGS sequence"/>
</dbReference>
<dbReference type="GO" id="GO:0006281">
    <property type="term" value="P:DNA repair"/>
    <property type="evidence" value="ECO:0007669"/>
    <property type="project" value="TreeGrafter"/>
</dbReference>
<accession>A0A067QD23</accession>
<dbReference type="GO" id="GO:0071479">
    <property type="term" value="P:cellular response to ionizing radiation"/>
    <property type="evidence" value="ECO:0007669"/>
    <property type="project" value="TreeGrafter"/>
</dbReference>
<gene>
    <name evidence="1" type="ORF">JAAARDRAFT_102468</name>
</gene>
<sequence length="305" mass="33805">FTRALTCLSKYGDDLSIYATPETFSLSATNSSKSAYCRFKYNYNFFTKYNVGNNRDRQQDDFAEEVHQVLTVTGQLLTKSLLSILKHRTVEKSVEKCVLSIIEGAPPSQGDRSDEETDSLESRLVIRLHCKHGIVKTHRLLLLSQPSLLAPGLQDSEFQSRLTIGPRAIKDIVEHFPSAKSGKSDPQLVWTFHDSEVQLKSLENIVDARGRAQLSTELTISAAEFDVYDVKLLPTTIAFHLREFNATIAYAESMSLALDLSFTDPNYPLRIDVEDDNSETLFVISTSHAYGNSGGGNGASANGSQ</sequence>
<feature type="non-terminal residue" evidence="1">
    <location>
        <position position="305"/>
    </location>
</feature>
<dbReference type="InterPro" id="IPR007268">
    <property type="entry name" value="Rad9/Ddc1"/>
</dbReference>
<dbReference type="OrthoDB" id="60092at2759"/>
<reference evidence="2" key="1">
    <citation type="journal article" date="2014" name="Proc. Natl. Acad. Sci. U.S.A.">
        <title>Extensive sampling of basidiomycete genomes demonstrates inadequacy of the white-rot/brown-rot paradigm for wood decay fungi.</title>
        <authorList>
            <person name="Riley R."/>
            <person name="Salamov A.A."/>
            <person name="Brown D.W."/>
            <person name="Nagy L.G."/>
            <person name="Floudas D."/>
            <person name="Held B.W."/>
            <person name="Levasseur A."/>
            <person name="Lombard V."/>
            <person name="Morin E."/>
            <person name="Otillar R."/>
            <person name="Lindquist E.A."/>
            <person name="Sun H."/>
            <person name="LaButti K.M."/>
            <person name="Schmutz J."/>
            <person name="Jabbour D."/>
            <person name="Luo H."/>
            <person name="Baker S.E."/>
            <person name="Pisabarro A.G."/>
            <person name="Walton J.D."/>
            <person name="Blanchette R.A."/>
            <person name="Henrissat B."/>
            <person name="Martin F."/>
            <person name="Cullen D."/>
            <person name="Hibbett D.S."/>
            <person name="Grigoriev I.V."/>
        </authorList>
    </citation>
    <scope>NUCLEOTIDE SEQUENCE [LARGE SCALE GENOMIC DNA]</scope>
    <source>
        <strain evidence="2">MUCL 33604</strain>
    </source>
</reference>
<dbReference type="SUPFAM" id="SSF55979">
    <property type="entry name" value="DNA clamp"/>
    <property type="match status" value="1"/>
</dbReference>